<evidence type="ECO:0000313" key="6">
    <source>
        <dbReference type="Proteomes" id="UP000516349"/>
    </source>
</evidence>
<dbReference type="SUPFAM" id="SSF51197">
    <property type="entry name" value="Clavaminate synthase-like"/>
    <property type="match status" value="1"/>
</dbReference>
<dbReference type="Gene3D" id="2.60.120.330">
    <property type="entry name" value="B-lactam Antibiotic, Isopenicillin N Synthase, Chain"/>
    <property type="match status" value="1"/>
</dbReference>
<evidence type="ECO:0000256" key="2">
    <source>
        <dbReference type="ARBA" id="ARBA00022964"/>
    </source>
</evidence>
<dbReference type="AlphaFoldDB" id="A0A7H1NPP5"/>
<accession>A0A7H1NPP5</accession>
<proteinExistence type="inferred from homology"/>
<name>A0A7H1NPP5_9PROT</name>
<evidence type="ECO:0000256" key="1">
    <source>
        <dbReference type="ARBA" id="ARBA00007730"/>
    </source>
</evidence>
<evidence type="ECO:0000313" key="5">
    <source>
        <dbReference type="EMBL" id="QNT77755.1"/>
    </source>
</evidence>
<sequence length="256" mass="29303">MSKTEAIENSLPKRPLSIRLGKYLRPLFNDLIARSSTVSNDPVLDPAIMPWTAMLEKNWKIIRAELDAVLKRRNAIPPLGQISPDHARIAADQRWQSFFLFGYGVKVEENCKQCPQTTALMKRIPRLNSAFFSILGPGCHIPHHIGVTKGLLTSHLGLIVPKDRKNCRFRIGTNMVHWEEGKTILFDETYDHEVWNDTDETRVVLLIQVERPARFPGNIARNIFMEGVKKSAFVKDAQDNMAEWERAHRDVEVALR</sequence>
<dbReference type="InterPro" id="IPR007803">
    <property type="entry name" value="Asp/Arg/Pro-Hydrxlase"/>
</dbReference>
<dbReference type="Proteomes" id="UP000516349">
    <property type="component" value="Chromosome"/>
</dbReference>
<dbReference type="EMBL" id="CP060244">
    <property type="protein sequence ID" value="QNT77755.1"/>
    <property type="molecule type" value="Genomic_DNA"/>
</dbReference>
<reference evidence="5 6" key="1">
    <citation type="submission" date="2020-08" db="EMBL/GenBank/DDBJ databases">
        <title>Complete genome sequence of Entomobacter blattae G55GP.</title>
        <authorList>
            <person name="Poehlein A."/>
            <person name="Guzman J."/>
            <person name="Daniel R."/>
            <person name="Vilcinskas A."/>
        </authorList>
    </citation>
    <scope>NUCLEOTIDE SEQUENCE [LARGE SCALE GENOMIC DNA]</scope>
    <source>
        <strain evidence="5 6">G55GP</strain>
    </source>
</reference>
<evidence type="ECO:0000259" key="4">
    <source>
        <dbReference type="Pfam" id="PF05118"/>
    </source>
</evidence>
<dbReference type="PANTHER" id="PTHR46332:SF5">
    <property type="entry name" value="ASPARTATE BETA-HYDROXYLASE DOMAIN CONTAINING 2"/>
    <property type="match status" value="1"/>
</dbReference>
<dbReference type="GO" id="GO:0051213">
    <property type="term" value="F:dioxygenase activity"/>
    <property type="evidence" value="ECO:0007669"/>
    <property type="project" value="UniProtKB-KW"/>
</dbReference>
<dbReference type="RefSeq" id="WP_203414173.1">
    <property type="nucleotide sequence ID" value="NZ_CP060244.1"/>
</dbReference>
<keyword evidence="3" id="KW-0560">Oxidoreductase</keyword>
<feature type="domain" description="Aspartyl/asparaginy/proline hydroxylase" evidence="4">
    <location>
        <begin position="56"/>
        <end position="212"/>
    </location>
</feature>
<dbReference type="InterPro" id="IPR027443">
    <property type="entry name" value="IPNS-like_sf"/>
</dbReference>
<dbReference type="InterPro" id="IPR051821">
    <property type="entry name" value="Asp/Asn_beta-hydroxylase"/>
</dbReference>
<dbReference type="Pfam" id="PF05118">
    <property type="entry name" value="Asp_Arg_Hydrox"/>
    <property type="match status" value="1"/>
</dbReference>
<gene>
    <name evidence="5" type="ORF">JGUZn3_05070</name>
</gene>
<evidence type="ECO:0000256" key="3">
    <source>
        <dbReference type="ARBA" id="ARBA00023002"/>
    </source>
</evidence>
<dbReference type="PANTHER" id="PTHR46332">
    <property type="entry name" value="ASPARTATE BETA-HYDROXYLASE DOMAIN-CONTAINING PROTEIN 2"/>
    <property type="match status" value="1"/>
</dbReference>
<dbReference type="KEGG" id="ebla:JGUZn3_05070"/>
<keyword evidence="2" id="KW-0223">Dioxygenase</keyword>
<keyword evidence="6" id="KW-1185">Reference proteome</keyword>
<organism evidence="5 6">
    <name type="scientific">Entomobacter blattae</name>
    <dbReference type="NCBI Taxonomy" id="2762277"/>
    <lineage>
        <taxon>Bacteria</taxon>
        <taxon>Pseudomonadati</taxon>
        <taxon>Pseudomonadota</taxon>
        <taxon>Alphaproteobacteria</taxon>
        <taxon>Acetobacterales</taxon>
        <taxon>Acetobacteraceae</taxon>
        <taxon>Entomobacter</taxon>
    </lineage>
</organism>
<comment type="similarity">
    <text evidence="1">Belongs to the aspartyl/asparaginyl beta-hydroxylase family.</text>
</comment>
<dbReference type="GO" id="GO:0016020">
    <property type="term" value="C:membrane"/>
    <property type="evidence" value="ECO:0007669"/>
    <property type="project" value="TreeGrafter"/>
</dbReference>
<protein>
    <submittedName>
        <fullName evidence="5">Aspartyl/Asparaginyl beta-hydroxylase</fullName>
    </submittedName>
</protein>